<protein>
    <submittedName>
        <fullName evidence="7">Family 1 extracellular solute-binding protein</fullName>
    </submittedName>
</protein>
<evidence type="ECO:0000256" key="6">
    <source>
        <dbReference type="SAM" id="SignalP"/>
    </source>
</evidence>
<dbReference type="Gene3D" id="3.40.190.10">
    <property type="entry name" value="Periplasmic binding protein-like II"/>
    <property type="match status" value="1"/>
</dbReference>
<dbReference type="PROSITE" id="PS51257">
    <property type="entry name" value="PROKAR_LIPOPROTEIN"/>
    <property type="match status" value="1"/>
</dbReference>
<dbReference type="PANTHER" id="PTHR43649">
    <property type="entry name" value="ARABINOSE-BINDING PROTEIN-RELATED"/>
    <property type="match status" value="1"/>
</dbReference>
<dbReference type="Pfam" id="PF01547">
    <property type="entry name" value="SBP_bac_1"/>
    <property type="match status" value="1"/>
</dbReference>
<dbReference type="PANTHER" id="PTHR43649:SF33">
    <property type="entry name" value="POLYGALACTURONAN_RHAMNOGALACTURONAN-BINDING PROTEIN YTCQ"/>
    <property type="match status" value="1"/>
</dbReference>
<gene>
    <name evidence="7" type="ORF">BLSS_0878</name>
</gene>
<organism evidence="7 8">
    <name type="scientific">Bifidobacterium longum subsp. suis</name>
    <dbReference type="NCBI Taxonomy" id="1695"/>
    <lineage>
        <taxon>Bacteria</taxon>
        <taxon>Bacillati</taxon>
        <taxon>Actinomycetota</taxon>
        <taxon>Actinomycetes</taxon>
        <taxon>Bifidobacteriales</taxon>
        <taxon>Bifidobacteriaceae</taxon>
        <taxon>Bifidobacterium</taxon>
    </lineage>
</organism>
<keyword evidence="5" id="KW-0449">Lipoprotein</keyword>
<evidence type="ECO:0000256" key="3">
    <source>
        <dbReference type="ARBA" id="ARBA00023136"/>
    </source>
</evidence>
<evidence type="ECO:0000256" key="5">
    <source>
        <dbReference type="ARBA" id="ARBA00023288"/>
    </source>
</evidence>
<keyword evidence="1" id="KW-1003">Cell membrane</keyword>
<feature type="chain" id="PRO_5001819062" evidence="6">
    <location>
        <begin position="33"/>
        <end position="441"/>
    </location>
</feature>
<keyword evidence="4" id="KW-0564">Palmitate</keyword>
<comment type="caution">
    <text evidence="7">The sequence shown here is derived from an EMBL/GenBank/DDBJ whole genome shotgun (WGS) entry which is preliminary data.</text>
</comment>
<dbReference type="AlphaFoldDB" id="A0A087BQX6"/>
<reference evidence="7 8" key="1">
    <citation type="submission" date="2014-03" db="EMBL/GenBank/DDBJ databases">
        <title>Genomics of Bifidobacteria.</title>
        <authorList>
            <person name="Ventura M."/>
            <person name="Milani C."/>
            <person name="Lugli G.A."/>
        </authorList>
    </citation>
    <scope>NUCLEOTIDE SEQUENCE [LARGE SCALE GENOMIC DNA]</scope>
    <source>
        <strain evidence="7 8">LMG 21814</strain>
    </source>
</reference>
<dbReference type="Proteomes" id="UP000029024">
    <property type="component" value="Unassembled WGS sequence"/>
</dbReference>
<proteinExistence type="predicted"/>
<evidence type="ECO:0000256" key="1">
    <source>
        <dbReference type="ARBA" id="ARBA00022475"/>
    </source>
</evidence>
<name>A0A087BQX6_BIFLN</name>
<dbReference type="EMBL" id="JGZA01000002">
    <property type="protein sequence ID" value="KFI73426.1"/>
    <property type="molecule type" value="Genomic_DNA"/>
</dbReference>
<evidence type="ECO:0000313" key="8">
    <source>
        <dbReference type="Proteomes" id="UP000029024"/>
    </source>
</evidence>
<accession>A0A087BQX6</accession>
<dbReference type="CDD" id="cd13585">
    <property type="entry name" value="PBP2_TMBP_like"/>
    <property type="match status" value="1"/>
</dbReference>
<keyword evidence="2 6" id="KW-0732">Signal</keyword>
<evidence type="ECO:0000256" key="2">
    <source>
        <dbReference type="ARBA" id="ARBA00022729"/>
    </source>
</evidence>
<evidence type="ECO:0000313" key="7">
    <source>
        <dbReference type="EMBL" id="KFI73426.1"/>
    </source>
</evidence>
<evidence type="ECO:0000256" key="4">
    <source>
        <dbReference type="ARBA" id="ARBA00023139"/>
    </source>
</evidence>
<sequence length="441" mass="47964">MKKESKGKGNIMFSMKKILAIAGAGAMLVSVAACGSGTAGDDGGKKEISFQTWNLKNDKYTPYFEALIKAYEKDHPDVTVKWLDAPSDGYEDKLSSQAAAGELPDIVDGGNSILYGLAKAGALLDVSKQAPDAEKDYYEGAWKSVTMQGNGIEKGAYGLPWYVNDGPTYWNTELMQKCGLDPNKIPTTWDEYFAAGDTIVQNCKDVYLGTTMGYNTEDLMTAGVKSFMNDDHSKYTFNDEAGVKQISRFVELYKKGGIPPEALDSSWSQAADLFQRGNLVSMAGSAYSADGFKQNAPDLYKNLAVGPRISNDGKSASVAYEMLGISANSKHPDVAIDFARFVTNEKNQIEFDKKASVFPSAKGGLDDDYYKSIDESTLEGKALKITLDQVKDGYGSRPSEFTDNNGSKNFQQQIALAMQGKQTAKEALDKSVEFANEKLAQ</sequence>
<dbReference type="SUPFAM" id="SSF53850">
    <property type="entry name" value="Periplasmic binding protein-like II"/>
    <property type="match status" value="1"/>
</dbReference>
<feature type="signal peptide" evidence="6">
    <location>
        <begin position="1"/>
        <end position="32"/>
    </location>
</feature>
<dbReference type="InterPro" id="IPR006059">
    <property type="entry name" value="SBP"/>
</dbReference>
<keyword evidence="3" id="KW-0472">Membrane</keyword>
<dbReference type="InterPro" id="IPR050490">
    <property type="entry name" value="Bact_solute-bd_prot1"/>
</dbReference>